<evidence type="ECO:0000313" key="2">
    <source>
        <dbReference type="EMBL" id="PSR21727.1"/>
    </source>
</evidence>
<dbReference type="Gene3D" id="3.30.530.20">
    <property type="match status" value="1"/>
</dbReference>
<accession>A0A2T2WHK9</accession>
<organism evidence="2 3">
    <name type="scientific">Sulfobacillus acidophilus</name>
    <dbReference type="NCBI Taxonomy" id="53633"/>
    <lineage>
        <taxon>Bacteria</taxon>
        <taxon>Bacillati</taxon>
        <taxon>Bacillota</taxon>
        <taxon>Clostridia</taxon>
        <taxon>Eubacteriales</taxon>
        <taxon>Clostridiales Family XVII. Incertae Sedis</taxon>
        <taxon>Sulfobacillus</taxon>
    </lineage>
</organism>
<dbReference type="AlphaFoldDB" id="A0A2T2WHK9"/>
<dbReference type="SUPFAM" id="SSF55961">
    <property type="entry name" value="Bet v1-like"/>
    <property type="match status" value="1"/>
</dbReference>
<dbReference type="InterPro" id="IPR023393">
    <property type="entry name" value="START-like_dom_sf"/>
</dbReference>
<gene>
    <name evidence="2" type="ORF">C7B45_09580</name>
</gene>
<name>A0A2T2WHK9_9FIRM</name>
<evidence type="ECO:0000313" key="3">
    <source>
        <dbReference type="Proteomes" id="UP000241848"/>
    </source>
</evidence>
<proteinExistence type="predicted"/>
<sequence>MPIVEVKHLVKAPIDAVYQLVADQESYPQFMKAMESIRVLERGDGYTLTEWIARLQGARFRWIERDLYYPAQHRITYDQTEGDLKVFRGYWELTEVPEGTQVVLVTEFEFGIPMLAAMLNPVAKMALRNNSKDMLEAIGAKFGADHGGGPSRYE</sequence>
<reference evidence="2 3" key="1">
    <citation type="journal article" date="2014" name="BMC Genomics">
        <title>Comparison of environmental and isolate Sulfobacillus genomes reveals diverse carbon, sulfur, nitrogen, and hydrogen metabolisms.</title>
        <authorList>
            <person name="Justice N.B."/>
            <person name="Norman A."/>
            <person name="Brown C.T."/>
            <person name="Singh A."/>
            <person name="Thomas B.C."/>
            <person name="Banfield J.F."/>
        </authorList>
    </citation>
    <scope>NUCLEOTIDE SEQUENCE [LARGE SCALE GENOMIC DNA]</scope>
    <source>
        <strain evidence="2">AMDSBA3</strain>
    </source>
</reference>
<dbReference type="Proteomes" id="UP000241848">
    <property type="component" value="Unassembled WGS sequence"/>
</dbReference>
<dbReference type="EMBL" id="PXYV01000028">
    <property type="protein sequence ID" value="PSR21727.1"/>
    <property type="molecule type" value="Genomic_DNA"/>
</dbReference>
<feature type="domain" description="Coenzyme Q-binding protein COQ10 START" evidence="1">
    <location>
        <begin position="10"/>
        <end position="134"/>
    </location>
</feature>
<dbReference type="Pfam" id="PF03364">
    <property type="entry name" value="Polyketide_cyc"/>
    <property type="match status" value="1"/>
</dbReference>
<evidence type="ECO:0000259" key="1">
    <source>
        <dbReference type="Pfam" id="PF03364"/>
    </source>
</evidence>
<dbReference type="InterPro" id="IPR005031">
    <property type="entry name" value="COQ10_START"/>
</dbReference>
<protein>
    <submittedName>
        <fullName evidence="2">Cyclase</fullName>
    </submittedName>
</protein>
<comment type="caution">
    <text evidence="2">The sequence shown here is derived from an EMBL/GenBank/DDBJ whole genome shotgun (WGS) entry which is preliminary data.</text>
</comment>